<comment type="subunit">
    <text evidence="7">Heterodimer with SRP9; binds RNA as heterodimer. Component of a signal recognition particle (SRP) complex that consists of a 7SL RNA molecule of 300 nucleotides and six protein subunits: SRP72, SRP68, SRP54, SRP19, SRP14 and SRP9.</text>
</comment>
<comment type="function">
    <text evidence="7">Component of the signal recognition particle (SRP) complex, a ribonucleoprotein complex that mediates the cotranslational targeting of secretory and membrane proteins to the endoplasmic reticulum (ER). SRP9 together with SRP14 and the Alu portion of the SRP RNA, constitutes the elongation arrest domain of SRP. The complex of SRP9 and SRP14 is required for SRP RNA binding.</text>
</comment>
<keyword evidence="3 7" id="KW-0963">Cytoplasm</keyword>
<accession>A0A0D2WT74</accession>
<dbReference type="InterPro" id="IPR003210">
    <property type="entry name" value="Signal_recog_particle_SRP14"/>
</dbReference>
<dbReference type="STRING" id="595528.A0A0D2WT74"/>
<protein>
    <recommendedName>
        <fullName evidence="7">Signal recognition particle 14 kDa protein</fullName>
        <shortName evidence="7">SRP14</shortName>
    </recommendedName>
</protein>
<dbReference type="OrthoDB" id="19209at2759"/>
<proteinExistence type="inferred from homology"/>
<dbReference type="eggNOG" id="KOG1761">
    <property type="taxonomic scope" value="Eukaryota"/>
</dbReference>
<gene>
    <name evidence="9" type="ORF">CAOG_005381</name>
</gene>
<comment type="subcellular location">
    <subcellularLocation>
        <location evidence="1 7">Cytoplasm</location>
    </subcellularLocation>
</comment>
<dbReference type="Pfam" id="PF02290">
    <property type="entry name" value="SRP14"/>
    <property type="match status" value="1"/>
</dbReference>
<feature type="region of interest" description="Disordered" evidence="8">
    <location>
        <begin position="107"/>
        <end position="142"/>
    </location>
</feature>
<evidence type="ECO:0000256" key="7">
    <source>
        <dbReference type="RuleBase" id="RU368100"/>
    </source>
</evidence>
<dbReference type="EMBL" id="KE346367">
    <property type="protein sequence ID" value="KJE94803.1"/>
    <property type="molecule type" value="Genomic_DNA"/>
</dbReference>
<evidence type="ECO:0000313" key="9">
    <source>
        <dbReference type="EMBL" id="KJE94803.1"/>
    </source>
</evidence>
<evidence type="ECO:0000256" key="2">
    <source>
        <dbReference type="ARBA" id="ARBA00010349"/>
    </source>
</evidence>
<evidence type="ECO:0000256" key="6">
    <source>
        <dbReference type="ARBA" id="ARBA00023274"/>
    </source>
</evidence>
<keyword evidence="5 7" id="KW-0733">Signal recognition particle</keyword>
<keyword evidence="10" id="KW-1185">Reference proteome</keyword>
<dbReference type="AlphaFoldDB" id="A0A0D2WT74"/>
<dbReference type="GO" id="GO:0006614">
    <property type="term" value="P:SRP-dependent cotranslational protein targeting to membrane"/>
    <property type="evidence" value="ECO:0007669"/>
    <property type="project" value="UniProtKB-UniRule"/>
</dbReference>
<dbReference type="InParanoid" id="A0A0D2WT74"/>
<evidence type="ECO:0000256" key="8">
    <source>
        <dbReference type="SAM" id="MobiDB-lite"/>
    </source>
</evidence>
<feature type="compositionally biased region" description="Low complexity" evidence="8">
    <location>
        <begin position="107"/>
        <end position="134"/>
    </location>
</feature>
<dbReference type="Gene3D" id="3.30.720.10">
    <property type="entry name" value="Signal recognition particle alu RNA binding heterodimer, srp9/1"/>
    <property type="match status" value="1"/>
</dbReference>
<evidence type="ECO:0000256" key="4">
    <source>
        <dbReference type="ARBA" id="ARBA00022884"/>
    </source>
</evidence>
<organism evidence="9 10">
    <name type="scientific">Capsaspora owczarzaki (strain ATCC 30864)</name>
    <dbReference type="NCBI Taxonomy" id="595528"/>
    <lineage>
        <taxon>Eukaryota</taxon>
        <taxon>Filasterea</taxon>
        <taxon>Capsaspora</taxon>
    </lineage>
</organism>
<dbReference type="GO" id="GO:0008312">
    <property type="term" value="F:7S RNA binding"/>
    <property type="evidence" value="ECO:0007669"/>
    <property type="project" value="UniProtKB-UniRule"/>
</dbReference>
<dbReference type="PhylomeDB" id="A0A0D2WT74"/>
<evidence type="ECO:0000256" key="3">
    <source>
        <dbReference type="ARBA" id="ARBA00022490"/>
    </source>
</evidence>
<evidence type="ECO:0000256" key="1">
    <source>
        <dbReference type="ARBA" id="ARBA00004496"/>
    </source>
</evidence>
<comment type="similarity">
    <text evidence="2 7">Belongs to the SRP14 family.</text>
</comment>
<keyword evidence="4 7" id="KW-0694">RNA-binding</keyword>
<dbReference type="RefSeq" id="XP_004347066.1">
    <property type="nucleotide sequence ID" value="XM_004347016.2"/>
</dbReference>
<dbReference type="OMA" id="RFNGHNK"/>
<dbReference type="PANTHER" id="PTHR12013">
    <property type="entry name" value="SIGNAL RECOGNITION PARTICLE 14 KD PROTEIN"/>
    <property type="match status" value="1"/>
</dbReference>
<sequence length="142" mass="15207">MLLDNSQFLTELMKLFQQQRLKNQGSVRLAMKQHTPYISKRRLRAAGVAAPTEEPAPGCLVRASLGNRKISALINSRDLSKFHVDFGNVIKASMDSLKKKDKKANKKTAAAAAAAAAPAASSGKSKSKQSKPAANTATPMQS</sequence>
<dbReference type="SUPFAM" id="SSF54762">
    <property type="entry name" value="Signal recognition particle alu RNA binding heterodimer, SRP9/14"/>
    <property type="match status" value="1"/>
</dbReference>
<dbReference type="GO" id="GO:0005786">
    <property type="term" value="C:signal recognition particle, endoplasmic reticulum targeting"/>
    <property type="evidence" value="ECO:0007669"/>
    <property type="project" value="UniProtKB-UniRule"/>
</dbReference>
<evidence type="ECO:0000313" key="10">
    <source>
        <dbReference type="Proteomes" id="UP000008743"/>
    </source>
</evidence>
<dbReference type="GO" id="GO:0030942">
    <property type="term" value="F:endoplasmic reticulum signal peptide binding"/>
    <property type="evidence" value="ECO:0007669"/>
    <property type="project" value="UniProtKB-UniRule"/>
</dbReference>
<dbReference type="InterPro" id="IPR009018">
    <property type="entry name" value="Signal_recog_particle_SRP9/14"/>
</dbReference>
<reference evidence="10" key="1">
    <citation type="submission" date="2011-02" db="EMBL/GenBank/DDBJ databases">
        <title>The Genome Sequence of Capsaspora owczarzaki ATCC 30864.</title>
        <authorList>
            <person name="Russ C."/>
            <person name="Cuomo C."/>
            <person name="Burger G."/>
            <person name="Gray M.W."/>
            <person name="Holland P.W.H."/>
            <person name="King N."/>
            <person name="Lang F.B.F."/>
            <person name="Roger A.J."/>
            <person name="Ruiz-Trillo I."/>
            <person name="Young S.K."/>
            <person name="Zeng Q."/>
            <person name="Gargeya S."/>
            <person name="Alvarado L."/>
            <person name="Berlin A."/>
            <person name="Chapman S.B."/>
            <person name="Chen Z."/>
            <person name="Freedman E."/>
            <person name="Gellesch M."/>
            <person name="Goldberg J."/>
            <person name="Griggs A."/>
            <person name="Gujja S."/>
            <person name="Heilman E."/>
            <person name="Heiman D."/>
            <person name="Howarth C."/>
            <person name="Mehta T."/>
            <person name="Neiman D."/>
            <person name="Pearson M."/>
            <person name="Roberts A."/>
            <person name="Saif S."/>
            <person name="Shea T."/>
            <person name="Shenoy N."/>
            <person name="Sisk P."/>
            <person name="Stolte C."/>
            <person name="Sykes S."/>
            <person name="White J."/>
            <person name="Yandava C."/>
            <person name="Haas B."/>
            <person name="Nusbaum C."/>
            <person name="Birren B."/>
        </authorList>
    </citation>
    <scope>NUCLEOTIDE SEQUENCE</scope>
    <source>
        <strain evidence="10">ATCC 30864</strain>
    </source>
</reference>
<keyword evidence="6 7" id="KW-0687">Ribonucleoprotein</keyword>
<evidence type="ECO:0000256" key="5">
    <source>
        <dbReference type="ARBA" id="ARBA00023135"/>
    </source>
</evidence>
<name>A0A0D2WT74_CAPO3</name>
<dbReference type="Proteomes" id="UP000008743">
    <property type="component" value="Unassembled WGS sequence"/>
</dbReference>